<evidence type="ECO:0000259" key="1">
    <source>
        <dbReference type="PROSITE" id="PS51725"/>
    </source>
</evidence>
<name>A0A7L5BZQ9_9RHOB</name>
<dbReference type="InterPro" id="IPR011008">
    <property type="entry name" value="Dimeric_a/b-barrel"/>
</dbReference>
<dbReference type="EMBL" id="CP049056">
    <property type="protein sequence ID" value="QIE56007.1"/>
    <property type="molecule type" value="Genomic_DNA"/>
</dbReference>
<dbReference type="InterPro" id="IPR050744">
    <property type="entry name" value="AI-2_Isomerase_LsrG"/>
</dbReference>
<dbReference type="SUPFAM" id="SSF54909">
    <property type="entry name" value="Dimeric alpha+beta barrel"/>
    <property type="match status" value="1"/>
</dbReference>
<feature type="domain" description="ABM" evidence="1">
    <location>
        <begin position="2"/>
        <end position="96"/>
    </location>
</feature>
<dbReference type="RefSeq" id="WP_165098657.1">
    <property type="nucleotide sequence ID" value="NZ_CP049056.1"/>
</dbReference>
<protein>
    <submittedName>
        <fullName evidence="2">Antibiotic biosynthesis monooxygenase</fullName>
    </submittedName>
</protein>
<keyword evidence="2" id="KW-0503">Monooxygenase</keyword>
<dbReference type="InterPro" id="IPR007138">
    <property type="entry name" value="ABM_dom"/>
</dbReference>
<keyword evidence="2" id="KW-0560">Oxidoreductase</keyword>
<dbReference type="Proteomes" id="UP000503336">
    <property type="component" value="Chromosome"/>
</dbReference>
<dbReference type="KEGG" id="hdh:G5B40_11415"/>
<accession>A0A7L5BZQ9</accession>
<gene>
    <name evidence="2" type="ORF">G5B40_11415</name>
</gene>
<sequence length="105" mass="12179">MIVHTAHLECRPEVIEPFRLRLALHARNSMEREPGCLSFRTFQSAENPALFLLVETYVDRGAFAAHRATSHLAEFRADTEEMVISRDWWFWNESIAADEEVSQES</sequence>
<keyword evidence="3" id="KW-1185">Reference proteome</keyword>
<dbReference type="PANTHER" id="PTHR33336:SF15">
    <property type="entry name" value="ABM DOMAIN-CONTAINING PROTEIN"/>
    <property type="match status" value="1"/>
</dbReference>
<dbReference type="PANTHER" id="PTHR33336">
    <property type="entry name" value="QUINOL MONOOXYGENASE YGIN-RELATED"/>
    <property type="match status" value="1"/>
</dbReference>
<dbReference type="Gene3D" id="3.30.70.100">
    <property type="match status" value="1"/>
</dbReference>
<evidence type="ECO:0000313" key="2">
    <source>
        <dbReference type="EMBL" id="QIE56007.1"/>
    </source>
</evidence>
<dbReference type="GO" id="GO:0004497">
    <property type="term" value="F:monooxygenase activity"/>
    <property type="evidence" value="ECO:0007669"/>
    <property type="project" value="UniProtKB-KW"/>
</dbReference>
<dbReference type="AlphaFoldDB" id="A0A7L5BZQ9"/>
<reference evidence="2 3" key="1">
    <citation type="submission" date="2020-02" db="EMBL/GenBank/DDBJ databases">
        <title>complete genome sequence of Rhodobacteraceae bacterium.</title>
        <authorList>
            <person name="Park J."/>
            <person name="Kim Y.-S."/>
            <person name="Kim K.-H."/>
        </authorList>
    </citation>
    <scope>NUCLEOTIDE SEQUENCE [LARGE SCALE GENOMIC DNA]</scope>
    <source>
        <strain evidence="2 3">RR4-56</strain>
    </source>
</reference>
<proteinExistence type="predicted"/>
<dbReference type="PROSITE" id="PS51725">
    <property type="entry name" value="ABM"/>
    <property type="match status" value="1"/>
</dbReference>
<evidence type="ECO:0000313" key="3">
    <source>
        <dbReference type="Proteomes" id="UP000503336"/>
    </source>
</evidence>
<dbReference type="Pfam" id="PF03992">
    <property type="entry name" value="ABM"/>
    <property type="match status" value="1"/>
</dbReference>
<organism evidence="2 3">
    <name type="scientific">Pikeienuella piscinae</name>
    <dbReference type="NCBI Taxonomy" id="2748098"/>
    <lineage>
        <taxon>Bacteria</taxon>
        <taxon>Pseudomonadati</taxon>
        <taxon>Pseudomonadota</taxon>
        <taxon>Alphaproteobacteria</taxon>
        <taxon>Rhodobacterales</taxon>
        <taxon>Paracoccaceae</taxon>
        <taxon>Pikeienuella</taxon>
    </lineage>
</organism>